<dbReference type="EMBL" id="OB660673">
    <property type="protein sequence ID" value="CAD7225839.1"/>
    <property type="molecule type" value="Genomic_DNA"/>
</dbReference>
<accession>A0A7R8W6I4</accession>
<reference evidence="1" key="1">
    <citation type="submission" date="2020-11" db="EMBL/GenBank/DDBJ databases">
        <authorList>
            <person name="Tran Van P."/>
        </authorList>
    </citation>
    <scope>NUCLEOTIDE SEQUENCE</scope>
</reference>
<evidence type="ECO:0000313" key="1">
    <source>
        <dbReference type="EMBL" id="CAD7225839.1"/>
    </source>
</evidence>
<name>A0A7R8W6I4_9CRUS</name>
<sequence>MKLWTARKNSLNSLLEAHRRNGSLPNLLRRGSEVVHAPVPCPHLAPPQKRSLLSRVRMFTKDSRTGMPSSVFYLDSSQMVVGGGGLSSSSPPGNSQELHQPGVMASWYEEPVDSLKTFASDIRNAMETQQNPPSPAQGFQLINCSCGEVNCPELIKAAERGAPMFPVPYCAECCGCGYPGPMGEGTPLCCADAAVDQGGYPRSAKGDTASGKSLGFRVASYSLHSSLRGSIVFRRGLISGETRRAGVRYMRQRNESSSSSTASDVGEEIWYRIRRFGVRIQRTLRGGQPTSSTPPLSCDEEQPPFFAFQHLLFCQSLAEVARCSEKIRCAQFWFVEKPDHVREKKETWEVRRPWSQPPMKPRDHLREMMKELVSIRHLSTCEHNMRFSSLSMIIVNERNRFVWIVVLPSWLAFMDLPKAQFASKCLPTSLVATTHERWNQPQLSS</sequence>
<proteinExistence type="predicted"/>
<gene>
    <name evidence="1" type="ORF">CTOB1V02_LOCUS3771</name>
</gene>
<organism evidence="1">
    <name type="scientific">Cyprideis torosa</name>
    <dbReference type="NCBI Taxonomy" id="163714"/>
    <lineage>
        <taxon>Eukaryota</taxon>
        <taxon>Metazoa</taxon>
        <taxon>Ecdysozoa</taxon>
        <taxon>Arthropoda</taxon>
        <taxon>Crustacea</taxon>
        <taxon>Oligostraca</taxon>
        <taxon>Ostracoda</taxon>
        <taxon>Podocopa</taxon>
        <taxon>Podocopida</taxon>
        <taxon>Cytherocopina</taxon>
        <taxon>Cytheroidea</taxon>
        <taxon>Cytherideidae</taxon>
        <taxon>Cyprideis</taxon>
    </lineage>
</organism>
<dbReference type="AlphaFoldDB" id="A0A7R8W6I4"/>
<protein>
    <submittedName>
        <fullName evidence="1">Uncharacterized protein</fullName>
    </submittedName>
</protein>